<organism evidence="1 2">
    <name type="scientific">Nostoc cf. edaphicum LEGE 07299</name>
    <dbReference type="NCBI Taxonomy" id="2777974"/>
    <lineage>
        <taxon>Bacteria</taxon>
        <taxon>Bacillati</taxon>
        <taxon>Cyanobacteriota</taxon>
        <taxon>Cyanophyceae</taxon>
        <taxon>Nostocales</taxon>
        <taxon>Nostocaceae</taxon>
        <taxon>Nostoc</taxon>
    </lineage>
</organism>
<proteinExistence type="predicted"/>
<keyword evidence="2" id="KW-1185">Reference proteome</keyword>
<evidence type="ECO:0008006" key="3">
    <source>
        <dbReference type="Google" id="ProtNLM"/>
    </source>
</evidence>
<evidence type="ECO:0000313" key="1">
    <source>
        <dbReference type="EMBL" id="MBE9106776.1"/>
    </source>
</evidence>
<dbReference type="RefSeq" id="WP_194046094.1">
    <property type="nucleotide sequence ID" value="NZ_JADEXF010000634.1"/>
</dbReference>
<reference evidence="1 2" key="1">
    <citation type="submission" date="2020-10" db="EMBL/GenBank/DDBJ databases">
        <authorList>
            <person name="Castelo-Branco R."/>
            <person name="Eusebio N."/>
            <person name="Adriana R."/>
            <person name="Vieira A."/>
            <person name="Brugerolle De Fraissinette N."/>
            <person name="Rezende De Castro R."/>
            <person name="Schneider M.P."/>
            <person name="Vasconcelos V."/>
            <person name="Leao P.N."/>
        </authorList>
    </citation>
    <scope>NUCLEOTIDE SEQUENCE [LARGE SCALE GENOMIC DNA]</scope>
    <source>
        <strain evidence="1 2">LEGE 07299</strain>
    </source>
</reference>
<accession>A0ABR9U290</accession>
<gene>
    <name evidence="1" type="ORF">IQ229_18115</name>
</gene>
<comment type="caution">
    <text evidence="1">The sequence shown here is derived from an EMBL/GenBank/DDBJ whole genome shotgun (WGS) entry which is preliminary data.</text>
</comment>
<sequence>MQLKHSHIFRQEALERLSSPEQLDQAIQVVKPQAWLTLVATVYTQVLKTLTFLVPSLRLGMHSLSL</sequence>
<evidence type="ECO:0000313" key="2">
    <source>
        <dbReference type="Proteomes" id="UP000647836"/>
    </source>
</evidence>
<dbReference type="EMBL" id="JADEXF010000634">
    <property type="protein sequence ID" value="MBE9106776.1"/>
    <property type="molecule type" value="Genomic_DNA"/>
</dbReference>
<protein>
    <recommendedName>
        <fullName evidence="3">Transposase</fullName>
    </recommendedName>
</protein>
<dbReference type="Proteomes" id="UP000647836">
    <property type="component" value="Unassembled WGS sequence"/>
</dbReference>
<name>A0ABR9U290_9NOSO</name>